<evidence type="ECO:0000313" key="3">
    <source>
        <dbReference type="Proteomes" id="UP000290365"/>
    </source>
</evidence>
<proteinExistence type="predicted"/>
<feature type="transmembrane region" description="Helical" evidence="1">
    <location>
        <begin position="77"/>
        <end position="100"/>
    </location>
</feature>
<evidence type="ECO:0000256" key="1">
    <source>
        <dbReference type="SAM" id="Phobius"/>
    </source>
</evidence>
<organism evidence="2 3">
    <name type="scientific">Ktedonosporobacter rubrisoli</name>
    <dbReference type="NCBI Taxonomy" id="2509675"/>
    <lineage>
        <taxon>Bacteria</taxon>
        <taxon>Bacillati</taxon>
        <taxon>Chloroflexota</taxon>
        <taxon>Ktedonobacteria</taxon>
        <taxon>Ktedonobacterales</taxon>
        <taxon>Ktedonosporobacteraceae</taxon>
        <taxon>Ktedonosporobacter</taxon>
    </lineage>
</organism>
<dbReference type="RefSeq" id="WP_129891573.1">
    <property type="nucleotide sequence ID" value="NZ_CP035758.1"/>
</dbReference>
<reference evidence="2 3" key="1">
    <citation type="submission" date="2019-01" db="EMBL/GenBank/DDBJ databases">
        <title>Ktedonosporobacter rubrisoli SCAWS-G2.</title>
        <authorList>
            <person name="Huang Y."/>
            <person name="Yan B."/>
        </authorList>
    </citation>
    <scope>NUCLEOTIDE SEQUENCE [LARGE SCALE GENOMIC DNA]</scope>
    <source>
        <strain evidence="2 3">SCAWS-G2</strain>
    </source>
</reference>
<keyword evidence="3" id="KW-1185">Reference proteome</keyword>
<protein>
    <submittedName>
        <fullName evidence="2">Uncharacterized protein</fullName>
    </submittedName>
</protein>
<dbReference type="KEGG" id="kbs:EPA93_32860"/>
<keyword evidence="1" id="KW-0812">Transmembrane</keyword>
<keyword evidence="1" id="KW-0472">Membrane</keyword>
<name>A0A4P6JXM4_KTERU</name>
<keyword evidence="1" id="KW-1133">Transmembrane helix</keyword>
<dbReference type="EMBL" id="CP035758">
    <property type="protein sequence ID" value="QBD80509.1"/>
    <property type="molecule type" value="Genomic_DNA"/>
</dbReference>
<evidence type="ECO:0000313" key="2">
    <source>
        <dbReference type="EMBL" id="QBD80509.1"/>
    </source>
</evidence>
<dbReference type="AlphaFoldDB" id="A0A4P6JXM4"/>
<accession>A0A4P6JXM4</accession>
<dbReference type="Proteomes" id="UP000290365">
    <property type="component" value="Chromosome"/>
</dbReference>
<gene>
    <name evidence="2" type="ORF">EPA93_32860</name>
</gene>
<sequence>MGTQYPDPPRETRGPQEEMSNSMKYFIGLGIGLVPLIMGLLSLRFIQINLPLLTLYAYLAIVVASIVLLFFRKVRYIGYGLLTMVAVSPVVMAIACTVMFSQMG</sequence>
<feature type="transmembrane region" description="Helical" evidence="1">
    <location>
        <begin position="25"/>
        <end position="46"/>
    </location>
</feature>
<feature type="transmembrane region" description="Helical" evidence="1">
    <location>
        <begin position="53"/>
        <end position="71"/>
    </location>
</feature>